<proteinExistence type="predicted"/>
<dbReference type="PROSITE" id="PS51910">
    <property type="entry name" value="GH18_2"/>
    <property type="match status" value="1"/>
</dbReference>
<dbReference type="PANTHER" id="PTHR42976">
    <property type="entry name" value="BIFUNCTIONAL CHITINASE/LYSOZYME-RELATED"/>
    <property type="match status" value="1"/>
</dbReference>
<organism evidence="3 4">
    <name type="scientific">Amycolatopsis saalfeldensis</name>
    <dbReference type="NCBI Taxonomy" id="394193"/>
    <lineage>
        <taxon>Bacteria</taxon>
        <taxon>Bacillati</taxon>
        <taxon>Actinomycetota</taxon>
        <taxon>Actinomycetes</taxon>
        <taxon>Pseudonocardiales</taxon>
        <taxon>Pseudonocardiaceae</taxon>
        <taxon>Amycolatopsis</taxon>
    </lineage>
</organism>
<evidence type="ECO:0000313" key="4">
    <source>
        <dbReference type="Proteomes" id="UP000198582"/>
    </source>
</evidence>
<dbReference type="Proteomes" id="UP000198582">
    <property type="component" value="Unassembled WGS sequence"/>
</dbReference>
<dbReference type="CDD" id="cd06543">
    <property type="entry name" value="GH18_PF-ChiA-like"/>
    <property type="match status" value="1"/>
</dbReference>
<keyword evidence="4" id="KW-1185">Reference proteome</keyword>
<protein>
    <submittedName>
        <fullName evidence="3">Glycosyl hydrolases family 18</fullName>
    </submittedName>
</protein>
<dbReference type="EMBL" id="FOEF01000003">
    <property type="protein sequence ID" value="SEP02717.1"/>
    <property type="molecule type" value="Genomic_DNA"/>
</dbReference>
<dbReference type="GO" id="GO:0005975">
    <property type="term" value="P:carbohydrate metabolic process"/>
    <property type="evidence" value="ECO:0007669"/>
    <property type="project" value="InterPro"/>
</dbReference>
<dbReference type="InterPro" id="IPR001223">
    <property type="entry name" value="Glyco_hydro18_cat"/>
</dbReference>
<sequence length="317" mass="32703">MVCSVRRALTIAAAALLPAALAAGGVAQAAPQSSPQSSPQSFPAKFAAPYLELSSGTVGDMAADKSASGVNHFTLAFLIPQSGCTAKWENGDYPVGNFKSQIGSLQSAGGDVIISFGGAEGGELAQTCKSASSLQAAYANVVKTNNVHRLDFDIEGGPLDDTASIQRRDTALAALQKADPSVQVDYTLPVDPSGLEGNALSLLKDAKSKGVKVSTVNIMTMDFGDGENALNDAESGANATAKQLASLYGESSSAAWAQLGLTPIAGKNDDNENFTQANAKTLESFAASKGVSLLAFWEVDSYDKKVGYAYSKIFGKI</sequence>
<dbReference type="OrthoDB" id="9802600at2"/>
<evidence type="ECO:0000313" key="3">
    <source>
        <dbReference type="EMBL" id="SEP02717.1"/>
    </source>
</evidence>
<keyword evidence="3" id="KW-0378">Hydrolase</keyword>
<dbReference type="PANTHER" id="PTHR42976:SF1">
    <property type="entry name" value="GH18 DOMAIN-CONTAINING PROTEIN-RELATED"/>
    <property type="match status" value="1"/>
</dbReference>
<dbReference type="InterPro" id="IPR052750">
    <property type="entry name" value="GH18_Chitinase"/>
</dbReference>
<dbReference type="Gene3D" id="3.20.20.80">
    <property type="entry name" value="Glycosidases"/>
    <property type="match status" value="1"/>
</dbReference>
<dbReference type="SUPFAM" id="SSF51445">
    <property type="entry name" value="(Trans)glycosidases"/>
    <property type="match status" value="1"/>
</dbReference>
<dbReference type="STRING" id="394193.SAMN04489732_103284"/>
<evidence type="ECO:0000259" key="2">
    <source>
        <dbReference type="PROSITE" id="PS51910"/>
    </source>
</evidence>
<dbReference type="RefSeq" id="WP_091615367.1">
    <property type="nucleotide sequence ID" value="NZ_FOEF01000003.1"/>
</dbReference>
<feature type="signal peptide" evidence="1">
    <location>
        <begin position="1"/>
        <end position="29"/>
    </location>
</feature>
<reference evidence="3 4" key="1">
    <citation type="submission" date="2016-10" db="EMBL/GenBank/DDBJ databases">
        <authorList>
            <person name="de Groot N.N."/>
        </authorList>
    </citation>
    <scope>NUCLEOTIDE SEQUENCE [LARGE SCALE GENOMIC DNA]</scope>
    <source>
        <strain evidence="3 4">DSM 44993</strain>
    </source>
</reference>
<gene>
    <name evidence="3" type="ORF">SAMN04489732_103284</name>
</gene>
<feature type="chain" id="PRO_5011514323" evidence="1">
    <location>
        <begin position="30"/>
        <end position="317"/>
    </location>
</feature>
<feature type="domain" description="GH18" evidence="2">
    <location>
        <begin position="44"/>
        <end position="317"/>
    </location>
</feature>
<accession>A0A1H8UI51</accession>
<name>A0A1H8UI51_9PSEU</name>
<dbReference type="AlphaFoldDB" id="A0A1H8UI51"/>
<dbReference type="GO" id="GO:0016787">
    <property type="term" value="F:hydrolase activity"/>
    <property type="evidence" value="ECO:0007669"/>
    <property type="project" value="UniProtKB-KW"/>
</dbReference>
<dbReference type="Pfam" id="PF00704">
    <property type="entry name" value="Glyco_hydro_18"/>
    <property type="match status" value="1"/>
</dbReference>
<evidence type="ECO:0000256" key="1">
    <source>
        <dbReference type="SAM" id="SignalP"/>
    </source>
</evidence>
<dbReference type="InterPro" id="IPR017853">
    <property type="entry name" value="GH"/>
</dbReference>
<keyword evidence="1" id="KW-0732">Signal</keyword>